<reference evidence="3 4" key="1">
    <citation type="submission" date="2024-06" db="EMBL/GenBank/DDBJ databases">
        <title>Genomic Encyclopedia of Type Strains, Phase IV (KMG-IV): sequencing the most valuable type-strain genomes for metagenomic binning, comparative biology and taxonomic classification.</title>
        <authorList>
            <person name="Goeker M."/>
        </authorList>
    </citation>
    <scope>NUCLEOTIDE SEQUENCE [LARGE SCALE GENOMIC DNA]</scope>
    <source>
        <strain evidence="3 4">DSM 23520</strain>
    </source>
</reference>
<sequence>MAYVYDELMNDVPYENWELFTRQTIDKYFTTSPERILDVGCGTGELTLKLAGLSQEIVGLDQSQDMIDVAQQKSFELQKECHWIQGDARQFQLNQTFDMVVSYLDVMNYMVEPNDLFQTFQTIYQHLNAGGLFVFDSHSIHYIELLIESEMFADIRDNVSYVWLTEPGEHRGEINHDLTFFVQEEDGRYTRFDESHRQRVFTIDDMREWLHQAGFKLLSVVGDWGQTEDLDEADRLFYICQK</sequence>
<dbReference type="CDD" id="cd02440">
    <property type="entry name" value="AdoMet_MTases"/>
    <property type="match status" value="1"/>
</dbReference>
<dbReference type="GO" id="GO:0032259">
    <property type="term" value="P:methylation"/>
    <property type="evidence" value="ECO:0007669"/>
    <property type="project" value="UniProtKB-KW"/>
</dbReference>
<dbReference type="SUPFAM" id="SSF53335">
    <property type="entry name" value="S-adenosyl-L-methionine-dependent methyltransferases"/>
    <property type="match status" value="1"/>
</dbReference>
<dbReference type="EMBL" id="JBEPMX010000002">
    <property type="protein sequence ID" value="MET3682477.1"/>
    <property type="molecule type" value="Genomic_DNA"/>
</dbReference>
<dbReference type="Gene3D" id="3.40.50.150">
    <property type="entry name" value="Vaccinia Virus protein VP39"/>
    <property type="match status" value="1"/>
</dbReference>
<keyword evidence="3" id="KW-0489">Methyltransferase</keyword>
<keyword evidence="4" id="KW-1185">Reference proteome</keyword>
<dbReference type="GO" id="GO:0008168">
    <property type="term" value="F:methyltransferase activity"/>
    <property type="evidence" value="ECO:0007669"/>
    <property type="project" value="UniProtKB-KW"/>
</dbReference>
<dbReference type="RefSeq" id="WP_354219086.1">
    <property type="nucleotide sequence ID" value="NZ_JBEPMX010000002.1"/>
</dbReference>
<dbReference type="InterPro" id="IPR041698">
    <property type="entry name" value="Methyltransf_25"/>
</dbReference>
<organism evidence="3 4">
    <name type="scientific">Alkalibacillus flavidus</name>
    <dbReference type="NCBI Taxonomy" id="546021"/>
    <lineage>
        <taxon>Bacteria</taxon>
        <taxon>Bacillati</taxon>
        <taxon>Bacillota</taxon>
        <taxon>Bacilli</taxon>
        <taxon>Bacillales</taxon>
        <taxon>Bacillaceae</taxon>
        <taxon>Alkalibacillus</taxon>
    </lineage>
</organism>
<protein>
    <submittedName>
        <fullName evidence="3">SAM-dependent methyltransferase</fullName>
    </submittedName>
</protein>
<evidence type="ECO:0000259" key="2">
    <source>
        <dbReference type="Pfam" id="PF13649"/>
    </source>
</evidence>
<dbReference type="InterPro" id="IPR029063">
    <property type="entry name" value="SAM-dependent_MTases_sf"/>
</dbReference>
<evidence type="ECO:0000313" key="3">
    <source>
        <dbReference type="EMBL" id="MET3682477.1"/>
    </source>
</evidence>
<evidence type="ECO:0000256" key="1">
    <source>
        <dbReference type="ARBA" id="ARBA00022679"/>
    </source>
</evidence>
<dbReference type="Gene3D" id="2.20.25.110">
    <property type="entry name" value="S-adenosyl-L-methionine-dependent methyltransferases"/>
    <property type="match status" value="1"/>
</dbReference>
<name>A0ABV2KSB9_9BACI</name>
<dbReference type="Pfam" id="PF13649">
    <property type="entry name" value="Methyltransf_25"/>
    <property type="match status" value="1"/>
</dbReference>
<proteinExistence type="predicted"/>
<comment type="caution">
    <text evidence="3">The sequence shown here is derived from an EMBL/GenBank/DDBJ whole genome shotgun (WGS) entry which is preliminary data.</text>
</comment>
<evidence type="ECO:0000313" key="4">
    <source>
        <dbReference type="Proteomes" id="UP001549167"/>
    </source>
</evidence>
<feature type="domain" description="Methyltransferase" evidence="2">
    <location>
        <begin position="36"/>
        <end position="131"/>
    </location>
</feature>
<dbReference type="PANTHER" id="PTHR43861">
    <property type="entry name" value="TRANS-ACONITATE 2-METHYLTRANSFERASE-RELATED"/>
    <property type="match status" value="1"/>
</dbReference>
<gene>
    <name evidence="3" type="ORF">ABID56_000558</name>
</gene>
<accession>A0ABV2KSB9</accession>
<dbReference type="Proteomes" id="UP001549167">
    <property type="component" value="Unassembled WGS sequence"/>
</dbReference>
<keyword evidence="1" id="KW-0808">Transferase</keyword>